<protein>
    <submittedName>
        <fullName evidence="1">Uncharacterized protein</fullName>
    </submittedName>
</protein>
<sequence>MSKQFLGMSFEELEGVDRKALDSNGKRAHTAALKKARKAQDTSGTATADSSHTRQTKHGRSGTASAPPSFSKKSKITSMAPATSTPRPPSLPLDGFEGITGLLLSPLGSTSSASATSAPASELRKASKKVTTRKPRIANEDNILESADEGSDVDVNDDDDDDDEDLIAAQKEPSRFQKSVALEVHSIFRSLSAMLMNFSGLNGSYRQAKTRPAMTSLLPSAAASMLSIPAADPMESKPDVSQLSSSDTWPLETNIVRPEASGARPNVNAQHRRVKAVIKGSYIHISRSIALDNAFPENTAAVASAALLASAGSFDRVILERMNKDSAYLSFCATFGIAYISYLRKLFKVESEILVPGIYGLPDPKEKPDEYIAKATKLHEKFLYIFPISEVYSSLNIGIARAQNVRPGLMPEFSSDGYTDVYTNLVDQIQSIAEHKGNEALHRSLHKIYQRVVPASTTQSTATRKVLPSAEIDWAAIQRTAPVLLYLKPILVSGIHSTDATYGIHAELASKDSIKYILVADI</sequence>
<dbReference type="EMBL" id="MU273506">
    <property type="protein sequence ID" value="KAI0034059.1"/>
    <property type="molecule type" value="Genomic_DNA"/>
</dbReference>
<organism evidence="1 2">
    <name type="scientific">Vararia minispora EC-137</name>
    <dbReference type="NCBI Taxonomy" id="1314806"/>
    <lineage>
        <taxon>Eukaryota</taxon>
        <taxon>Fungi</taxon>
        <taxon>Dikarya</taxon>
        <taxon>Basidiomycota</taxon>
        <taxon>Agaricomycotina</taxon>
        <taxon>Agaricomycetes</taxon>
        <taxon>Russulales</taxon>
        <taxon>Lachnocladiaceae</taxon>
        <taxon>Vararia</taxon>
    </lineage>
</organism>
<name>A0ACB8QQC5_9AGAM</name>
<keyword evidence="2" id="KW-1185">Reference proteome</keyword>
<evidence type="ECO:0000313" key="2">
    <source>
        <dbReference type="Proteomes" id="UP000814128"/>
    </source>
</evidence>
<evidence type="ECO:0000313" key="1">
    <source>
        <dbReference type="EMBL" id="KAI0034059.1"/>
    </source>
</evidence>
<dbReference type="Proteomes" id="UP000814128">
    <property type="component" value="Unassembled WGS sequence"/>
</dbReference>
<reference evidence="1" key="2">
    <citation type="journal article" date="2022" name="New Phytol.">
        <title>Evolutionary transition to the ectomycorrhizal habit in the genomes of a hyperdiverse lineage of mushroom-forming fungi.</title>
        <authorList>
            <person name="Looney B."/>
            <person name="Miyauchi S."/>
            <person name="Morin E."/>
            <person name="Drula E."/>
            <person name="Courty P.E."/>
            <person name="Kohler A."/>
            <person name="Kuo A."/>
            <person name="LaButti K."/>
            <person name="Pangilinan J."/>
            <person name="Lipzen A."/>
            <person name="Riley R."/>
            <person name="Andreopoulos W."/>
            <person name="He G."/>
            <person name="Johnson J."/>
            <person name="Nolan M."/>
            <person name="Tritt A."/>
            <person name="Barry K.W."/>
            <person name="Grigoriev I.V."/>
            <person name="Nagy L.G."/>
            <person name="Hibbett D."/>
            <person name="Henrissat B."/>
            <person name="Matheny P.B."/>
            <person name="Labbe J."/>
            <person name="Martin F.M."/>
        </authorList>
    </citation>
    <scope>NUCLEOTIDE SEQUENCE</scope>
    <source>
        <strain evidence="1">EC-137</strain>
    </source>
</reference>
<reference evidence="1" key="1">
    <citation type="submission" date="2021-02" db="EMBL/GenBank/DDBJ databases">
        <authorList>
            <consortium name="DOE Joint Genome Institute"/>
            <person name="Ahrendt S."/>
            <person name="Looney B.P."/>
            <person name="Miyauchi S."/>
            <person name="Morin E."/>
            <person name="Drula E."/>
            <person name="Courty P.E."/>
            <person name="Chicoki N."/>
            <person name="Fauchery L."/>
            <person name="Kohler A."/>
            <person name="Kuo A."/>
            <person name="Labutti K."/>
            <person name="Pangilinan J."/>
            <person name="Lipzen A."/>
            <person name="Riley R."/>
            <person name="Andreopoulos W."/>
            <person name="He G."/>
            <person name="Johnson J."/>
            <person name="Barry K.W."/>
            <person name="Grigoriev I.V."/>
            <person name="Nagy L."/>
            <person name="Hibbett D."/>
            <person name="Henrissat B."/>
            <person name="Matheny P.B."/>
            <person name="Labbe J."/>
            <person name="Martin F."/>
        </authorList>
    </citation>
    <scope>NUCLEOTIDE SEQUENCE</scope>
    <source>
        <strain evidence="1">EC-137</strain>
    </source>
</reference>
<gene>
    <name evidence="1" type="ORF">K488DRAFT_69369</name>
</gene>
<comment type="caution">
    <text evidence="1">The sequence shown here is derived from an EMBL/GenBank/DDBJ whole genome shotgun (WGS) entry which is preliminary data.</text>
</comment>
<proteinExistence type="predicted"/>
<accession>A0ACB8QQC5</accession>